<comment type="subcellular location">
    <subcellularLocation>
        <location evidence="1">Membrane</location>
        <topology evidence="1">Single-pass type I membrane protein</topology>
    </subcellularLocation>
</comment>
<dbReference type="GO" id="GO:0000139">
    <property type="term" value="C:Golgi membrane"/>
    <property type="evidence" value="ECO:0007669"/>
    <property type="project" value="InterPro"/>
</dbReference>
<sequence length="1054" mass="119917">MRCVCLLLLYVIVLANPVIKTENDEITFSLRDCAVDMERYHCRLSDLLRDGVNRSASEGQSMIIHCLRSRLEKLEHGCLKTLLHIAEEQSKDYHLDPLLYNACREDRKRLCSNVESGEGRVYKCLRKHMNNDQMSLECRKEIFERQLLVASDYLIDFRFAKACAHDITNAKCIASDKSGASLSHLMLCLEAVEKPRLTNQNVLIQSRPLQPACKAELVELRRVLLEDYRLSPDLMLHCSSTIERHCAKRKRTPRTMLHCLLRVINTPAVPADRPPEKCIGAVHDLIKLTDVQENVLLDPVISHVCHSVLTGSCAADRSDHGQAFECLFAHQEDPTMTVSCRVHIRELYYFITRDITLDDQLIRACTVDAGKLCALPKQLWTDRSKPDPFLLTCLYNHRSGQEISHKNLTQHLSHNCESEVLRVVHGRAKRVAFEPRVFEVCLADLAAFCDAEEEDYIYPSDEEDAVDEEDESSEQAHGRNERKKGSSGMDCLQRHLNSLQPGCRAAVVTVSAEAEDDPNLDKLVSQACLAAEQRFCSGFSDPDHLLNCLIRHKNHPEMNDPCRAAIEHVQRVALQDFEISKQFRLRCQADAEKHCASEIPKGTAAVIACLSGKFTIYRLQAFYRMFKNSSSPPPPMSHACMEQLVLELRERSESINLDPELAEACEQDRARFCASVKSGNARVIRCLQHHRNQISDKCHAKLFERDELAAVENRADYSLMQVCEQMIRVHCTSVMAHLQDMGESDFSSTSVAHHQVFECLTDAMNQPSTAPTFDPYCRRHLWDTMMVRSQDYRLDPELQVSCYPDIKNYCRKEAEATLRSSFERNGPVLHCLKKHFAEIKRQDQMLSTKCYQRVRLLITWENAVYHLDPVLVGACKHDVLINCRSTISDTNTGPEKMDNSVRECLLNAFQQGKLQSDQCAQEIVLAIREGQADIHVDPVLHRACAVELNQVCKDVVPGQGRQMTCLVQVMDRPDAKEALGPICLGELMKRRQLWDHVVRFQTHDDLRGLVEQVKTSRSRNILLVSLFVFLTIIFSCGLCCGRVTKRVPVDVKTK</sequence>
<gene>
    <name evidence="12" type="ORF">D915_004389</name>
</gene>
<evidence type="ECO:0000313" key="13">
    <source>
        <dbReference type="Proteomes" id="UP000230066"/>
    </source>
</evidence>
<dbReference type="InterPro" id="IPR001893">
    <property type="entry name" value="Cys-rich_GLG1_repeat"/>
</dbReference>
<name>A0A4E0RTS3_FASHE</name>
<evidence type="ECO:0000256" key="3">
    <source>
        <dbReference type="ARBA" id="ARBA00022729"/>
    </source>
</evidence>
<feature type="repeat" description="Cys-rich GLG1" evidence="8">
    <location>
        <begin position="208"/>
        <end position="268"/>
    </location>
</feature>
<accession>A0A4E0RTS3</accession>
<keyword evidence="4" id="KW-0677">Repeat</keyword>
<keyword evidence="7" id="KW-0325">Glycoprotein</keyword>
<evidence type="ECO:0000256" key="11">
    <source>
        <dbReference type="SAM" id="SignalP"/>
    </source>
</evidence>
<feature type="region of interest" description="Disordered" evidence="9">
    <location>
        <begin position="461"/>
        <end position="488"/>
    </location>
</feature>
<evidence type="ECO:0000256" key="2">
    <source>
        <dbReference type="ARBA" id="ARBA00022692"/>
    </source>
</evidence>
<keyword evidence="13" id="KW-1185">Reference proteome</keyword>
<feature type="repeat" description="Cys-rich GLG1" evidence="8">
    <location>
        <begin position="772"/>
        <end position="840"/>
    </location>
</feature>
<protein>
    <submittedName>
        <fullName evidence="12">Golgi apparatus protein 1</fullName>
    </submittedName>
</protein>
<feature type="repeat" description="Cys-rich GLG1" evidence="8">
    <location>
        <begin position="73"/>
        <end position="133"/>
    </location>
</feature>
<proteinExistence type="predicted"/>
<dbReference type="AlphaFoldDB" id="A0A4E0RTS3"/>
<keyword evidence="5 10" id="KW-1133">Transmembrane helix</keyword>
<keyword evidence="6 10" id="KW-0472">Membrane</keyword>
<dbReference type="PANTHER" id="PTHR11884">
    <property type="entry name" value="SELECTIN LIGAND RELATED"/>
    <property type="match status" value="1"/>
</dbReference>
<evidence type="ECO:0000256" key="10">
    <source>
        <dbReference type="SAM" id="Phobius"/>
    </source>
</evidence>
<feature type="transmembrane region" description="Helical" evidence="10">
    <location>
        <begin position="1021"/>
        <end position="1044"/>
    </location>
</feature>
<dbReference type="PROSITE" id="PS51289">
    <property type="entry name" value="GLG1_C_RICH"/>
    <property type="match status" value="5"/>
</dbReference>
<dbReference type="InterPro" id="IPR017873">
    <property type="entry name" value="Cys-rich_GLG1_repeat_euk"/>
</dbReference>
<evidence type="ECO:0000313" key="12">
    <source>
        <dbReference type="EMBL" id="THD24157.1"/>
    </source>
</evidence>
<dbReference type="Pfam" id="PF00839">
    <property type="entry name" value="Cys_rich_FGFR"/>
    <property type="match status" value="12"/>
</dbReference>
<evidence type="ECO:0000256" key="8">
    <source>
        <dbReference type="PROSITE-ProRule" id="PRU00622"/>
    </source>
</evidence>
<evidence type="ECO:0000256" key="5">
    <source>
        <dbReference type="ARBA" id="ARBA00022989"/>
    </source>
</evidence>
<evidence type="ECO:0000256" key="6">
    <source>
        <dbReference type="ARBA" id="ARBA00023136"/>
    </source>
</evidence>
<feature type="repeat" description="Cys-rich GLG1" evidence="8">
    <location>
        <begin position="635"/>
        <end position="695"/>
    </location>
</feature>
<dbReference type="InterPro" id="IPR039728">
    <property type="entry name" value="GLG1"/>
</dbReference>
<feature type="chain" id="PRO_5020029271" evidence="11">
    <location>
        <begin position="16"/>
        <end position="1054"/>
    </location>
</feature>
<dbReference type="PANTHER" id="PTHR11884:SF1">
    <property type="entry name" value="GOLGI APPARATUS PROTEIN 1"/>
    <property type="match status" value="1"/>
</dbReference>
<dbReference type="GO" id="GO:0017134">
    <property type="term" value="F:fibroblast growth factor binding"/>
    <property type="evidence" value="ECO:0007669"/>
    <property type="project" value="TreeGrafter"/>
</dbReference>
<evidence type="ECO:0000256" key="9">
    <source>
        <dbReference type="SAM" id="MobiDB-lite"/>
    </source>
</evidence>
<reference evidence="12" key="1">
    <citation type="submission" date="2019-03" db="EMBL/GenBank/DDBJ databases">
        <title>Improved annotation for the trematode Fasciola hepatica.</title>
        <authorList>
            <person name="Choi Y.-J."/>
            <person name="Martin J."/>
            <person name="Mitreva M."/>
        </authorList>
    </citation>
    <scope>NUCLEOTIDE SEQUENCE [LARGE SCALE GENOMIC DNA]</scope>
</reference>
<comment type="caution">
    <text evidence="12">The sequence shown here is derived from an EMBL/GenBank/DDBJ whole genome shotgun (WGS) entry which is preliminary data.</text>
</comment>
<evidence type="ECO:0000256" key="7">
    <source>
        <dbReference type="ARBA" id="ARBA00023180"/>
    </source>
</evidence>
<evidence type="ECO:0000256" key="1">
    <source>
        <dbReference type="ARBA" id="ARBA00004479"/>
    </source>
</evidence>
<feature type="signal peptide" evidence="11">
    <location>
        <begin position="1"/>
        <end position="15"/>
    </location>
</feature>
<keyword evidence="2 10" id="KW-0812">Transmembrane</keyword>
<dbReference type="Proteomes" id="UP000230066">
    <property type="component" value="Unassembled WGS sequence"/>
</dbReference>
<keyword evidence="3 11" id="KW-0732">Signal</keyword>
<feature type="compositionally biased region" description="Acidic residues" evidence="9">
    <location>
        <begin position="461"/>
        <end position="473"/>
    </location>
</feature>
<feature type="repeat" description="Cys-rich GLG1" evidence="8">
    <location>
        <begin position="914"/>
        <end position="974"/>
    </location>
</feature>
<organism evidence="12 13">
    <name type="scientific">Fasciola hepatica</name>
    <name type="common">Liver fluke</name>
    <dbReference type="NCBI Taxonomy" id="6192"/>
    <lineage>
        <taxon>Eukaryota</taxon>
        <taxon>Metazoa</taxon>
        <taxon>Spiralia</taxon>
        <taxon>Lophotrochozoa</taxon>
        <taxon>Platyhelminthes</taxon>
        <taxon>Trematoda</taxon>
        <taxon>Digenea</taxon>
        <taxon>Plagiorchiida</taxon>
        <taxon>Echinostomata</taxon>
        <taxon>Echinostomatoidea</taxon>
        <taxon>Fasciolidae</taxon>
        <taxon>Fasciola</taxon>
    </lineage>
</organism>
<dbReference type="EMBL" id="JXXN02001750">
    <property type="protein sequence ID" value="THD24157.1"/>
    <property type="molecule type" value="Genomic_DNA"/>
</dbReference>
<evidence type="ECO:0000256" key="4">
    <source>
        <dbReference type="ARBA" id="ARBA00022737"/>
    </source>
</evidence>